<evidence type="ECO:0000256" key="1">
    <source>
        <dbReference type="SAM" id="MobiDB-lite"/>
    </source>
</evidence>
<name>A0A5M8QAI9_9MICO</name>
<feature type="transmembrane region" description="Helical" evidence="2">
    <location>
        <begin position="277"/>
        <end position="295"/>
    </location>
</feature>
<evidence type="ECO:0000256" key="2">
    <source>
        <dbReference type="SAM" id="Phobius"/>
    </source>
</evidence>
<feature type="transmembrane region" description="Helical" evidence="2">
    <location>
        <begin position="207"/>
        <end position="225"/>
    </location>
</feature>
<gene>
    <name evidence="4" type="ORF">FQ330_09730</name>
</gene>
<organism evidence="4 5">
    <name type="scientific">Agrococcus sediminis</name>
    <dbReference type="NCBI Taxonomy" id="2599924"/>
    <lineage>
        <taxon>Bacteria</taxon>
        <taxon>Bacillati</taxon>
        <taxon>Actinomycetota</taxon>
        <taxon>Actinomycetes</taxon>
        <taxon>Micrococcales</taxon>
        <taxon>Microbacteriaceae</taxon>
        <taxon>Agrococcus</taxon>
    </lineage>
</organism>
<dbReference type="Pfam" id="PF07786">
    <property type="entry name" value="HGSNAT_cat"/>
    <property type="match status" value="1"/>
</dbReference>
<protein>
    <submittedName>
        <fullName evidence="4">DUF1624 domain-containing protein</fullName>
    </submittedName>
</protein>
<keyword evidence="2" id="KW-1133">Transmembrane helix</keyword>
<feature type="transmembrane region" description="Helical" evidence="2">
    <location>
        <begin position="173"/>
        <end position="195"/>
    </location>
</feature>
<keyword evidence="2" id="KW-0812">Transmembrane</keyword>
<feature type="domain" description="Heparan-alpha-glucosaminide N-acetyltransferase catalytic" evidence="3">
    <location>
        <begin position="6"/>
        <end position="211"/>
    </location>
</feature>
<evidence type="ECO:0000313" key="4">
    <source>
        <dbReference type="EMBL" id="KAA6432051.1"/>
    </source>
</evidence>
<dbReference type="EMBL" id="VOIR01000015">
    <property type="protein sequence ID" value="KAA6432051.1"/>
    <property type="molecule type" value="Genomic_DNA"/>
</dbReference>
<dbReference type="AlphaFoldDB" id="A0A5M8QAI9"/>
<reference evidence="4 5" key="1">
    <citation type="submission" date="2019-08" db="EMBL/GenBank/DDBJ databases">
        <title>Agrococcus lahaulensis sp. nov., isolated from a cold desert of the Indian Himalayas.</title>
        <authorList>
            <person name="Qu J.H."/>
        </authorList>
    </citation>
    <scope>NUCLEOTIDE SEQUENCE [LARGE SCALE GENOMIC DNA]</scope>
    <source>
        <strain evidence="4 5">NS18</strain>
    </source>
</reference>
<comment type="caution">
    <text evidence="4">The sequence shown here is derived from an EMBL/GenBank/DDBJ whole genome shotgun (WGS) entry which is preliminary data.</text>
</comment>
<keyword evidence="5" id="KW-1185">Reference proteome</keyword>
<evidence type="ECO:0000259" key="3">
    <source>
        <dbReference type="Pfam" id="PF07786"/>
    </source>
</evidence>
<evidence type="ECO:0000313" key="5">
    <source>
        <dbReference type="Proteomes" id="UP000323221"/>
    </source>
</evidence>
<feature type="compositionally biased region" description="Basic and acidic residues" evidence="1">
    <location>
        <begin position="375"/>
        <end position="385"/>
    </location>
</feature>
<dbReference type="Proteomes" id="UP000323221">
    <property type="component" value="Unassembled WGS sequence"/>
</dbReference>
<dbReference type="InterPro" id="IPR012429">
    <property type="entry name" value="HGSNAT_cat"/>
</dbReference>
<sequence length="395" mass="39421">MSGSERLVGVDLARLLAVVGMMAAHTLLAAEPPVPDGVVALVDGPPSTLFAVLGGVSVVLAARARLAAGDRWGALRSTLARGALVALLGAVIGPFAAAVYVVLVPFGVAIVLAAVLVLLPSWLLAGVTTVLWLAGGSLLVAARERLPSAASIGDGAALGERLAATAADVLLTGVYPVLTWVAYLLVGMLAARTLLAARARGAERRALAVLAAVGAALVVAGVAASELGMRLLAGPLDDAARDELLRNGYGAAQGSATAWQLVAAPHTGTPADMARTVGIALLVIALLGLLAAALPHPAVRALEPLRAAGAAPLTIYVVHVLLLTAMLVLLQDAAPALGAGWAAWAVQVVVALAIGAVLAAGDGRGPLERIVGRAADRAAGDRPQPEEQAAGRAHG</sequence>
<feature type="transmembrane region" description="Helical" evidence="2">
    <location>
        <begin position="341"/>
        <end position="360"/>
    </location>
</feature>
<feature type="region of interest" description="Disordered" evidence="1">
    <location>
        <begin position="375"/>
        <end position="395"/>
    </location>
</feature>
<keyword evidence="2" id="KW-0472">Membrane</keyword>
<proteinExistence type="predicted"/>
<feature type="transmembrane region" description="Helical" evidence="2">
    <location>
        <begin position="307"/>
        <end position="329"/>
    </location>
</feature>
<dbReference type="OrthoDB" id="4966979at2"/>
<feature type="transmembrane region" description="Helical" evidence="2">
    <location>
        <begin position="78"/>
        <end position="103"/>
    </location>
</feature>
<feature type="transmembrane region" description="Helical" evidence="2">
    <location>
        <begin position="12"/>
        <end position="29"/>
    </location>
</feature>
<dbReference type="RefSeq" id="WP_146357131.1">
    <property type="nucleotide sequence ID" value="NZ_VOIR01000015.1"/>
</dbReference>
<feature type="transmembrane region" description="Helical" evidence="2">
    <location>
        <begin position="109"/>
        <end position="134"/>
    </location>
</feature>
<feature type="transmembrane region" description="Helical" evidence="2">
    <location>
        <begin position="49"/>
        <end position="66"/>
    </location>
</feature>
<accession>A0A5M8QAI9</accession>